<feature type="chain" id="PRO_5023129914" description="TraB/GumN family protein" evidence="1">
    <location>
        <begin position="23"/>
        <end position="359"/>
    </location>
</feature>
<comment type="caution">
    <text evidence="2">The sequence shown here is derived from an EMBL/GenBank/DDBJ whole genome shotgun (WGS) entry which is preliminary data.</text>
</comment>
<dbReference type="EMBL" id="VOHK01000005">
    <property type="protein sequence ID" value="TWT19377.1"/>
    <property type="molecule type" value="Genomic_DNA"/>
</dbReference>
<feature type="signal peptide" evidence="1">
    <location>
        <begin position="1"/>
        <end position="22"/>
    </location>
</feature>
<evidence type="ECO:0008006" key="4">
    <source>
        <dbReference type="Google" id="ProtNLM"/>
    </source>
</evidence>
<proteinExistence type="predicted"/>
<gene>
    <name evidence="2" type="ORF">FQY83_13590</name>
</gene>
<dbReference type="AlphaFoldDB" id="A0A5C5U0F6"/>
<dbReference type="InterPro" id="IPR043749">
    <property type="entry name" value="DUF5694"/>
</dbReference>
<keyword evidence="1" id="KW-0732">Signal</keyword>
<evidence type="ECO:0000256" key="1">
    <source>
        <dbReference type="SAM" id="SignalP"/>
    </source>
</evidence>
<evidence type="ECO:0000313" key="2">
    <source>
        <dbReference type="EMBL" id="TWT19377.1"/>
    </source>
</evidence>
<name>A0A5C5U0F6_9GAMM</name>
<protein>
    <recommendedName>
        <fullName evidence="4">TraB/GumN family protein</fullName>
    </recommendedName>
</protein>
<accession>A0A5C5U0F6</accession>
<evidence type="ECO:0000313" key="3">
    <source>
        <dbReference type="Proteomes" id="UP000319980"/>
    </source>
</evidence>
<dbReference type="PROSITE" id="PS51257">
    <property type="entry name" value="PROKAR_LIPOPROTEIN"/>
    <property type="match status" value="1"/>
</dbReference>
<dbReference type="Proteomes" id="UP000319980">
    <property type="component" value="Unassembled WGS sequence"/>
</dbReference>
<dbReference type="Pfam" id="PF18950">
    <property type="entry name" value="DUF5694"/>
    <property type="match status" value="1"/>
</dbReference>
<reference evidence="2 3" key="1">
    <citation type="journal article" date="2008" name="Int. J. Syst. Evol. Microbiol.">
        <title>Luteimonas marina sp. nov., isolated from seawater.</title>
        <authorList>
            <person name="Baik K.S."/>
            <person name="Park S.C."/>
            <person name="Kim M.S."/>
            <person name="Kim E.M."/>
            <person name="Park C."/>
            <person name="Chun J."/>
            <person name="Seong C.N."/>
        </authorList>
    </citation>
    <scope>NUCLEOTIDE SEQUENCE [LARGE SCALE GENOMIC DNA]</scope>
    <source>
        <strain evidence="2 3">FR1330</strain>
    </source>
</reference>
<sequence length="359" mass="38782">MKHRTILPALLLAACLPVAAQAQLDLSTLDDAMPGPRTQVLVLGTVHLAQGDRADAFDPAALVPVLQRLEAFRPEIITVESMPGETCDLMARHPTVYDPEGGASYCPDTAAAQAATGLDVPAAIAAVEQQLATWPDAPTPVQRRHLAALFFAAGDPTSALVQWLSLPEAERIEGDGLGAALVAALRKRAASASENTQIAAALAVRLGLPRVHPVDDHTGDNLRIDDMAGFEKAIRGAWDSAPAECVALRERQETLRAAPDLLPLYRLTNSRDYQRMPAACDFGMALKEASPQRFGRQYVAGWDLRNLRMVANIGVTFRERPGARVLSIVGASHKPWFDRWLAQLQGVDVVDVETFLAER</sequence>
<keyword evidence="3" id="KW-1185">Reference proteome</keyword>
<organism evidence="2 3">
    <name type="scientific">Luteimonas marina</name>
    <dbReference type="NCBI Taxonomy" id="488485"/>
    <lineage>
        <taxon>Bacteria</taxon>
        <taxon>Pseudomonadati</taxon>
        <taxon>Pseudomonadota</taxon>
        <taxon>Gammaproteobacteria</taxon>
        <taxon>Lysobacterales</taxon>
        <taxon>Lysobacteraceae</taxon>
        <taxon>Luteimonas</taxon>
    </lineage>
</organism>
<dbReference type="OrthoDB" id="69432at2"/>